<evidence type="ECO:0000256" key="1">
    <source>
        <dbReference type="SAM" id="MobiDB-lite"/>
    </source>
</evidence>
<reference evidence="2" key="1">
    <citation type="submission" date="2020-01" db="EMBL/GenBank/DDBJ databases">
        <authorList>
            <person name="Rat A."/>
        </authorList>
    </citation>
    <scope>NUCLEOTIDE SEQUENCE</scope>
    <source>
        <strain evidence="2">LMG 28251</strain>
    </source>
</reference>
<feature type="region of interest" description="Disordered" evidence="1">
    <location>
        <begin position="367"/>
        <end position="386"/>
    </location>
</feature>
<dbReference type="InterPro" id="IPR018666">
    <property type="entry name" value="DUF2125"/>
</dbReference>
<keyword evidence="3" id="KW-1185">Reference proteome</keyword>
<dbReference type="AlphaFoldDB" id="A0AAF1K322"/>
<evidence type="ECO:0000313" key="2">
    <source>
        <dbReference type="EMBL" id="MBR0655374.1"/>
    </source>
</evidence>
<evidence type="ECO:0000313" key="3">
    <source>
        <dbReference type="Proteomes" id="UP001196068"/>
    </source>
</evidence>
<comment type="caution">
    <text evidence="2">The sequence shown here is derived from an EMBL/GenBank/DDBJ whole genome shotgun (WGS) entry which is preliminary data.</text>
</comment>
<organism evidence="2 3">
    <name type="scientific">Plastoroseomonas arctica</name>
    <dbReference type="NCBI Taxonomy" id="1509237"/>
    <lineage>
        <taxon>Bacteria</taxon>
        <taxon>Pseudomonadati</taxon>
        <taxon>Pseudomonadota</taxon>
        <taxon>Alphaproteobacteria</taxon>
        <taxon>Acetobacterales</taxon>
        <taxon>Acetobacteraceae</taxon>
        <taxon>Plastoroseomonas</taxon>
    </lineage>
</organism>
<dbReference type="Proteomes" id="UP001196068">
    <property type="component" value="Unassembled WGS sequence"/>
</dbReference>
<sequence>MSIRQSHGYSIAPIPTPMLTAKPMRAAIAALLLLAILAAGHSALWRWTSGQIERSFAAWTAQRRAQGWIIEHGPTARGGWPLSAALSVPGLRIAAVGPNLPAGLEWNAETLTLRVAAPRLDRLVVEFRGRQRLRIGDTEFPFATDRFEAFFPTEAGTSLREGEVVTERLRMNTPAGLLELREGQLSFGTRSTATESEPALTVSLALQGLGLPEGFAAQPALAAFGRQLESLSAEAVMTGPLPGGRDPMTRAEQWRDGGGTLELRLLAVQWGPVGGGANATLTLDDRLQPMGTATLRVSGADQVIRALAEAGTLPPSSAAAATTALLLMQRVPESGGPPLVEVPMTLENSRVTVARIPLARVDPIAWPARRGPDFSPGEDPTLPPRR</sequence>
<proteinExistence type="predicted"/>
<reference evidence="2" key="2">
    <citation type="journal article" date="2021" name="Syst. Appl. Microbiol.">
        <title>Roseomonas hellenica sp. nov., isolated from roots of wild-growing Alkanna tinctoria.</title>
        <authorList>
            <person name="Rat A."/>
            <person name="Naranjo H.D."/>
            <person name="Lebbe L."/>
            <person name="Cnockaert M."/>
            <person name="Krigas N."/>
            <person name="Grigoriadou K."/>
            <person name="Maloupa E."/>
            <person name="Willems A."/>
        </authorList>
    </citation>
    <scope>NUCLEOTIDE SEQUENCE</scope>
    <source>
        <strain evidence="2">LMG 28251</strain>
    </source>
</reference>
<gene>
    <name evidence="2" type="ORF">GXW79_09790</name>
</gene>
<dbReference type="RefSeq" id="WP_211874205.1">
    <property type="nucleotide sequence ID" value="NZ_JAAEDH010000009.1"/>
</dbReference>
<dbReference type="Pfam" id="PF09898">
    <property type="entry name" value="DUF2125"/>
    <property type="match status" value="1"/>
</dbReference>
<accession>A0AAF1K322</accession>
<name>A0AAF1K322_9PROT</name>
<dbReference type="EMBL" id="JAAEDH010000009">
    <property type="protein sequence ID" value="MBR0655374.1"/>
    <property type="molecule type" value="Genomic_DNA"/>
</dbReference>
<protein>
    <submittedName>
        <fullName evidence="2">DUF2125 domain-containing protein</fullName>
    </submittedName>
</protein>